<sequence>MSDQRIIFMNDDGRLSVLIPANCGLSLEEIAEKDVPPRQVFVKTGEGVVTQEDIDGGLVEEGVTVGSTYDKGHFEARPRPYRIVEASEIPVDRSARNLWFVDEADLIEGASK</sequence>
<organism evidence="1 2">
    <name type="scientific">Roseovarius nubinhibens (strain ATCC BAA-591 / DSM 15170 / ISM)</name>
    <dbReference type="NCBI Taxonomy" id="89187"/>
    <lineage>
        <taxon>Bacteria</taxon>
        <taxon>Pseudomonadati</taxon>
        <taxon>Pseudomonadota</taxon>
        <taxon>Alphaproteobacteria</taxon>
        <taxon>Rhodobacterales</taxon>
        <taxon>Roseobacteraceae</taxon>
        <taxon>Roseovarius</taxon>
    </lineage>
</organism>
<reference evidence="1 2" key="1">
    <citation type="submission" date="2005-12" db="EMBL/GenBank/DDBJ databases">
        <authorList>
            <person name="Moran M.A."/>
            <person name="Ferriera S."/>
            <person name="Johnson J."/>
            <person name="Kravitz S."/>
            <person name="Halpern A."/>
            <person name="Remington K."/>
            <person name="Beeson K."/>
            <person name="Tran B."/>
            <person name="Rogers Y.-H."/>
            <person name="Friedman R."/>
            <person name="Venter J.C."/>
        </authorList>
    </citation>
    <scope>NUCLEOTIDE SEQUENCE [LARGE SCALE GENOMIC DNA]</scope>
    <source>
        <strain evidence="2">ATCC BAA-591 / DSM 15170 / ISM</strain>
    </source>
</reference>
<dbReference type="Proteomes" id="UP000005954">
    <property type="component" value="Unassembled WGS sequence"/>
</dbReference>
<keyword evidence="2" id="KW-1185">Reference proteome</keyword>
<protein>
    <submittedName>
        <fullName evidence="1">Uncharacterized protein</fullName>
    </submittedName>
</protein>
<dbReference type="eggNOG" id="ENOG5033IFK">
    <property type="taxonomic scope" value="Bacteria"/>
</dbReference>
<name>A3SMR1_ROSNI</name>
<evidence type="ECO:0000313" key="2">
    <source>
        <dbReference type="Proteomes" id="UP000005954"/>
    </source>
</evidence>
<comment type="caution">
    <text evidence="1">The sequence shown here is derived from an EMBL/GenBank/DDBJ whole genome shotgun (WGS) entry which is preliminary data.</text>
</comment>
<dbReference type="EMBL" id="AALY01000002">
    <property type="protein sequence ID" value="EAP75751.1"/>
    <property type="molecule type" value="Genomic_DNA"/>
</dbReference>
<dbReference type="RefSeq" id="WP_009814576.1">
    <property type="nucleotide sequence ID" value="NZ_CH724156.1"/>
</dbReference>
<evidence type="ECO:0000313" key="1">
    <source>
        <dbReference type="EMBL" id="EAP75751.1"/>
    </source>
</evidence>
<dbReference type="AlphaFoldDB" id="A3SMR1"/>
<accession>A3SMR1</accession>
<dbReference type="HOGENOM" id="CLU_2143962_0_0_5"/>
<dbReference type="STRING" id="89187.ISM_12835"/>
<proteinExistence type="predicted"/>
<dbReference type="OrthoDB" id="8117060at2"/>
<gene>
    <name evidence="1" type="ORF">ISM_12835</name>
</gene>